<feature type="compositionally biased region" description="Basic and acidic residues" evidence="1">
    <location>
        <begin position="150"/>
        <end position="160"/>
    </location>
</feature>
<name>A0A8H3YCZ0_9TREE</name>
<proteinExistence type="predicted"/>
<sequence length="315" mass="33887">MATGSLFGPDGKVVPKGPRKQQVNQRIDQESVGTRIPPARNHLQSSTRSSVAAQPSIDNNLRALTQLSAAAELTQTAENTSPSFRVSSTSRRISLPPQRQVYQAWALEKSLRNKPRPKVPEHSPRGPSEVTADDQIELPPAESEAYVPDTESHTARDRSLESAVSSGDIQGKTNNQDALEDGAAGMRMDDVGKTSSGMAEESEDQGEEAPSVTMIAETFEATESLEAAVGDPAPLTQDSSATSSQPASSSASWRSSHRNRPLPLGNRRQRPRPRLRVESHNSAPASPPSTPIALNIAVNATRGRRQTANRRQPRG</sequence>
<reference evidence="2" key="1">
    <citation type="submission" date="2020-07" db="EMBL/GenBank/DDBJ databases">
        <title>Draft Genome Sequence of a Deep-Sea Yeast, Naganishia (Cryptococcus) liquefaciens strain N6.</title>
        <authorList>
            <person name="Han Y.W."/>
            <person name="Kajitani R."/>
            <person name="Morimoto H."/>
            <person name="Parhat M."/>
            <person name="Tsubouchi H."/>
            <person name="Bakenova O."/>
            <person name="Ogata M."/>
            <person name="Argunhan B."/>
            <person name="Aoki R."/>
            <person name="Kajiwara S."/>
            <person name="Itoh T."/>
            <person name="Iwasaki H."/>
        </authorList>
    </citation>
    <scope>NUCLEOTIDE SEQUENCE</scope>
    <source>
        <strain evidence="2">N6</strain>
    </source>
</reference>
<accession>A0A8H3YCZ0</accession>
<evidence type="ECO:0000313" key="2">
    <source>
        <dbReference type="EMBL" id="GHJ83757.1"/>
    </source>
</evidence>
<gene>
    <name evidence="2" type="ORF">NliqN6_0159</name>
</gene>
<dbReference type="Proteomes" id="UP000620104">
    <property type="component" value="Unassembled WGS sequence"/>
</dbReference>
<dbReference type="AlphaFoldDB" id="A0A8H3YCZ0"/>
<feature type="compositionally biased region" description="Polar residues" evidence="1">
    <location>
        <begin position="74"/>
        <end position="92"/>
    </location>
</feature>
<organism evidence="2 3">
    <name type="scientific">Naganishia liquefaciens</name>
    <dbReference type="NCBI Taxonomy" id="104408"/>
    <lineage>
        <taxon>Eukaryota</taxon>
        <taxon>Fungi</taxon>
        <taxon>Dikarya</taxon>
        <taxon>Basidiomycota</taxon>
        <taxon>Agaricomycotina</taxon>
        <taxon>Tremellomycetes</taxon>
        <taxon>Filobasidiales</taxon>
        <taxon>Filobasidiaceae</taxon>
        <taxon>Naganishia</taxon>
    </lineage>
</organism>
<comment type="caution">
    <text evidence="2">The sequence shown here is derived from an EMBL/GenBank/DDBJ whole genome shotgun (WGS) entry which is preliminary data.</text>
</comment>
<feature type="region of interest" description="Disordered" evidence="1">
    <location>
        <begin position="74"/>
        <end position="315"/>
    </location>
</feature>
<feature type="compositionally biased region" description="Polar residues" evidence="1">
    <location>
        <begin position="162"/>
        <end position="177"/>
    </location>
</feature>
<feature type="compositionally biased region" description="Polar residues" evidence="1">
    <location>
        <begin position="42"/>
        <end position="57"/>
    </location>
</feature>
<feature type="compositionally biased region" description="Low complexity" evidence="1">
    <location>
        <begin position="239"/>
        <end position="254"/>
    </location>
</feature>
<dbReference type="EMBL" id="BLZA01000002">
    <property type="protein sequence ID" value="GHJ83757.1"/>
    <property type="molecule type" value="Genomic_DNA"/>
</dbReference>
<evidence type="ECO:0000313" key="3">
    <source>
        <dbReference type="Proteomes" id="UP000620104"/>
    </source>
</evidence>
<keyword evidence="3" id="KW-1185">Reference proteome</keyword>
<evidence type="ECO:0000256" key="1">
    <source>
        <dbReference type="SAM" id="MobiDB-lite"/>
    </source>
</evidence>
<feature type="compositionally biased region" description="Basic residues" evidence="1">
    <location>
        <begin position="302"/>
        <end position="315"/>
    </location>
</feature>
<protein>
    <submittedName>
        <fullName evidence="2">Uncharacterized protein</fullName>
    </submittedName>
</protein>
<feature type="region of interest" description="Disordered" evidence="1">
    <location>
        <begin position="1"/>
        <end position="57"/>
    </location>
</feature>